<accession>A0AAN6PR10</accession>
<protein>
    <submittedName>
        <fullName evidence="2">Uncharacterized protein</fullName>
    </submittedName>
</protein>
<reference evidence="2" key="2">
    <citation type="submission" date="2023-05" db="EMBL/GenBank/DDBJ databases">
        <authorList>
            <consortium name="Lawrence Berkeley National Laboratory"/>
            <person name="Steindorff A."/>
            <person name="Hensen N."/>
            <person name="Bonometti L."/>
            <person name="Westerberg I."/>
            <person name="Brannstrom I.O."/>
            <person name="Guillou S."/>
            <person name="Cros-Aarteil S."/>
            <person name="Calhoun S."/>
            <person name="Haridas S."/>
            <person name="Kuo A."/>
            <person name="Mondo S."/>
            <person name="Pangilinan J."/>
            <person name="Riley R."/>
            <person name="Labutti K."/>
            <person name="Andreopoulos B."/>
            <person name="Lipzen A."/>
            <person name="Chen C."/>
            <person name="Yanf M."/>
            <person name="Daum C."/>
            <person name="Ng V."/>
            <person name="Clum A."/>
            <person name="Ohm R."/>
            <person name="Martin F."/>
            <person name="Silar P."/>
            <person name="Natvig D."/>
            <person name="Lalanne C."/>
            <person name="Gautier V."/>
            <person name="Ament-Velasquez S.L."/>
            <person name="Kruys A."/>
            <person name="Hutchinson M.I."/>
            <person name="Powell A.J."/>
            <person name="Barry K."/>
            <person name="Miller A.N."/>
            <person name="Grigoriev I.V."/>
            <person name="Debuchy R."/>
            <person name="Gladieux P."/>
            <person name="Thoren M.H."/>
            <person name="Johannesson H."/>
        </authorList>
    </citation>
    <scope>NUCLEOTIDE SEQUENCE</scope>
    <source>
        <strain evidence="2">CBS 757.83</strain>
    </source>
</reference>
<evidence type="ECO:0000256" key="1">
    <source>
        <dbReference type="SAM" id="MobiDB-lite"/>
    </source>
</evidence>
<feature type="region of interest" description="Disordered" evidence="1">
    <location>
        <begin position="1"/>
        <end position="140"/>
    </location>
</feature>
<dbReference type="AlphaFoldDB" id="A0AAN6PR10"/>
<gene>
    <name evidence="2" type="ORF">N658DRAFT_55029</name>
</gene>
<keyword evidence="3" id="KW-1185">Reference proteome</keyword>
<dbReference type="EMBL" id="MU863733">
    <property type="protein sequence ID" value="KAK4096173.1"/>
    <property type="molecule type" value="Genomic_DNA"/>
</dbReference>
<proteinExistence type="predicted"/>
<feature type="compositionally biased region" description="Basic residues" evidence="1">
    <location>
        <begin position="1"/>
        <end position="12"/>
    </location>
</feature>
<comment type="caution">
    <text evidence="2">The sequence shown here is derived from an EMBL/GenBank/DDBJ whole genome shotgun (WGS) entry which is preliminary data.</text>
</comment>
<evidence type="ECO:0000313" key="3">
    <source>
        <dbReference type="Proteomes" id="UP001305647"/>
    </source>
</evidence>
<sequence length="140" mass="14876">MLNQTRHLKRPRTPPPAVIPSMNSPGDDVPGTSMSWRAASTARRPRRPAKPQGESEAHGNVWNGQGVAPRLRPGGVHPLVSAPHPPHHLDGPHQNCPQPVAHPHDSIPPPGRLGPGGRGVGHWSARQPAVPQATPSRPSL</sequence>
<organism evidence="2 3">
    <name type="scientific">Parathielavia hyrcaniae</name>
    <dbReference type="NCBI Taxonomy" id="113614"/>
    <lineage>
        <taxon>Eukaryota</taxon>
        <taxon>Fungi</taxon>
        <taxon>Dikarya</taxon>
        <taxon>Ascomycota</taxon>
        <taxon>Pezizomycotina</taxon>
        <taxon>Sordariomycetes</taxon>
        <taxon>Sordariomycetidae</taxon>
        <taxon>Sordariales</taxon>
        <taxon>Chaetomiaceae</taxon>
        <taxon>Parathielavia</taxon>
    </lineage>
</organism>
<reference evidence="2" key="1">
    <citation type="journal article" date="2023" name="Mol. Phylogenet. Evol.">
        <title>Genome-scale phylogeny and comparative genomics of the fungal order Sordariales.</title>
        <authorList>
            <person name="Hensen N."/>
            <person name="Bonometti L."/>
            <person name="Westerberg I."/>
            <person name="Brannstrom I.O."/>
            <person name="Guillou S."/>
            <person name="Cros-Aarteil S."/>
            <person name="Calhoun S."/>
            <person name="Haridas S."/>
            <person name="Kuo A."/>
            <person name="Mondo S."/>
            <person name="Pangilinan J."/>
            <person name="Riley R."/>
            <person name="LaButti K."/>
            <person name="Andreopoulos B."/>
            <person name="Lipzen A."/>
            <person name="Chen C."/>
            <person name="Yan M."/>
            <person name="Daum C."/>
            <person name="Ng V."/>
            <person name="Clum A."/>
            <person name="Steindorff A."/>
            <person name="Ohm R.A."/>
            <person name="Martin F."/>
            <person name="Silar P."/>
            <person name="Natvig D.O."/>
            <person name="Lalanne C."/>
            <person name="Gautier V."/>
            <person name="Ament-Velasquez S.L."/>
            <person name="Kruys A."/>
            <person name="Hutchinson M.I."/>
            <person name="Powell A.J."/>
            <person name="Barry K."/>
            <person name="Miller A.N."/>
            <person name="Grigoriev I.V."/>
            <person name="Debuchy R."/>
            <person name="Gladieux P."/>
            <person name="Hiltunen Thoren M."/>
            <person name="Johannesson H."/>
        </authorList>
    </citation>
    <scope>NUCLEOTIDE SEQUENCE</scope>
    <source>
        <strain evidence="2">CBS 757.83</strain>
    </source>
</reference>
<dbReference type="Proteomes" id="UP001305647">
    <property type="component" value="Unassembled WGS sequence"/>
</dbReference>
<name>A0AAN6PR10_9PEZI</name>
<evidence type="ECO:0000313" key="2">
    <source>
        <dbReference type="EMBL" id="KAK4096173.1"/>
    </source>
</evidence>